<dbReference type="SUPFAM" id="SSF48498">
    <property type="entry name" value="Tetracyclin repressor-like, C-terminal domain"/>
    <property type="match status" value="1"/>
</dbReference>
<protein>
    <recommendedName>
        <fullName evidence="5">HTH tetR-type domain-containing protein</fullName>
    </recommendedName>
</protein>
<accession>A0A5P9QE12</accession>
<dbReference type="InterPro" id="IPR036271">
    <property type="entry name" value="Tet_transcr_reg_TetR-rel_C_sf"/>
</dbReference>
<evidence type="ECO:0000256" key="4">
    <source>
        <dbReference type="PROSITE-ProRule" id="PRU00335"/>
    </source>
</evidence>
<dbReference type="Proteomes" id="UP000326702">
    <property type="component" value="Chromosome"/>
</dbReference>
<evidence type="ECO:0000256" key="1">
    <source>
        <dbReference type="ARBA" id="ARBA00023015"/>
    </source>
</evidence>
<dbReference type="Pfam" id="PF16925">
    <property type="entry name" value="TetR_C_13"/>
    <property type="match status" value="1"/>
</dbReference>
<feature type="domain" description="HTH tetR-type" evidence="5">
    <location>
        <begin position="6"/>
        <end position="66"/>
    </location>
</feature>
<organism evidence="6 7">
    <name type="scientific">Luteimicrobium xylanilyticum</name>
    <dbReference type="NCBI Taxonomy" id="1133546"/>
    <lineage>
        <taxon>Bacteria</taxon>
        <taxon>Bacillati</taxon>
        <taxon>Actinomycetota</taxon>
        <taxon>Actinomycetes</taxon>
        <taxon>Micrococcales</taxon>
        <taxon>Luteimicrobium</taxon>
    </lineage>
</organism>
<dbReference type="PROSITE" id="PS50977">
    <property type="entry name" value="HTH_TETR_2"/>
    <property type="match status" value="1"/>
</dbReference>
<dbReference type="OrthoDB" id="9805134at2"/>
<dbReference type="InterPro" id="IPR009057">
    <property type="entry name" value="Homeodomain-like_sf"/>
</dbReference>
<evidence type="ECO:0000256" key="3">
    <source>
        <dbReference type="ARBA" id="ARBA00023163"/>
    </source>
</evidence>
<evidence type="ECO:0000259" key="5">
    <source>
        <dbReference type="PROSITE" id="PS50977"/>
    </source>
</evidence>
<proteinExistence type="predicted"/>
<dbReference type="PRINTS" id="PR00455">
    <property type="entry name" value="HTHTETR"/>
</dbReference>
<evidence type="ECO:0000313" key="6">
    <source>
        <dbReference type="EMBL" id="QFU99627.1"/>
    </source>
</evidence>
<dbReference type="AlphaFoldDB" id="A0A5P9QE12"/>
<dbReference type="GO" id="GO:0003677">
    <property type="term" value="F:DNA binding"/>
    <property type="evidence" value="ECO:0007669"/>
    <property type="project" value="UniProtKB-UniRule"/>
</dbReference>
<dbReference type="SUPFAM" id="SSF46689">
    <property type="entry name" value="Homeodomain-like"/>
    <property type="match status" value="1"/>
</dbReference>
<sequence>MPRSRQFDEDAVVDAAIAEFTEHGYTGTDAVGLCERAGIARSSFYSTFTSKDALFERALARYTGRGAGEREELVASRDPAPVVLRRRFADALGDQCARDDRLGCLSVNTAVELGRSMVGVTALLDADRSAWIDAYARILARGRDEGDIRPDVDPHAFGPLVHTTLAGLRVAARVATPDEVRAQLDAFLSALSTEAGREALAAVPACPVEQVRG</sequence>
<gene>
    <name evidence="6" type="ORF">KDY119_03162</name>
</gene>
<dbReference type="RefSeq" id="WP_051136309.1">
    <property type="nucleotide sequence ID" value="NZ_BAABIH010000016.1"/>
</dbReference>
<dbReference type="KEGG" id="lxl:KDY119_03162"/>
<dbReference type="Gene3D" id="1.10.10.60">
    <property type="entry name" value="Homeodomain-like"/>
    <property type="match status" value="1"/>
</dbReference>
<keyword evidence="7" id="KW-1185">Reference proteome</keyword>
<keyword evidence="2 4" id="KW-0238">DNA-binding</keyword>
<dbReference type="Gene3D" id="1.10.357.10">
    <property type="entry name" value="Tetracycline Repressor, domain 2"/>
    <property type="match status" value="1"/>
</dbReference>
<reference evidence="6 7" key="1">
    <citation type="submission" date="2019-10" db="EMBL/GenBank/DDBJ databases">
        <title>Genome sequence of Luteimicrobium xylanilyticum HY-24.</title>
        <authorList>
            <person name="Kim D.Y."/>
            <person name="Park H.-Y."/>
        </authorList>
    </citation>
    <scope>NUCLEOTIDE SEQUENCE [LARGE SCALE GENOMIC DNA]</scope>
    <source>
        <strain evidence="6 7">HY-24</strain>
    </source>
</reference>
<keyword evidence="1" id="KW-0805">Transcription regulation</keyword>
<dbReference type="Pfam" id="PF00440">
    <property type="entry name" value="TetR_N"/>
    <property type="match status" value="1"/>
</dbReference>
<evidence type="ECO:0000313" key="7">
    <source>
        <dbReference type="Proteomes" id="UP000326702"/>
    </source>
</evidence>
<name>A0A5P9QE12_9MICO</name>
<dbReference type="PANTHER" id="PTHR47506:SF1">
    <property type="entry name" value="HTH-TYPE TRANSCRIPTIONAL REGULATOR YJDC"/>
    <property type="match status" value="1"/>
</dbReference>
<dbReference type="PANTHER" id="PTHR47506">
    <property type="entry name" value="TRANSCRIPTIONAL REGULATORY PROTEIN"/>
    <property type="match status" value="1"/>
</dbReference>
<evidence type="ECO:0000256" key="2">
    <source>
        <dbReference type="ARBA" id="ARBA00023125"/>
    </source>
</evidence>
<dbReference type="InterPro" id="IPR011075">
    <property type="entry name" value="TetR_C"/>
</dbReference>
<keyword evidence="3" id="KW-0804">Transcription</keyword>
<feature type="DNA-binding region" description="H-T-H motif" evidence="4">
    <location>
        <begin position="29"/>
        <end position="48"/>
    </location>
</feature>
<dbReference type="InterPro" id="IPR001647">
    <property type="entry name" value="HTH_TetR"/>
</dbReference>
<dbReference type="EMBL" id="CP045529">
    <property type="protein sequence ID" value="QFU99627.1"/>
    <property type="molecule type" value="Genomic_DNA"/>
</dbReference>